<name>A0A0G1BM93_9BACT</name>
<proteinExistence type="predicted"/>
<evidence type="ECO:0000313" key="2">
    <source>
        <dbReference type="EMBL" id="KKS47396.1"/>
    </source>
</evidence>
<organism evidence="2 3">
    <name type="scientific">Candidatus Giovannonibacteria bacterium GW2011_GWF2_42_19</name>
    <dbReference type="NCBI Taxonomy" id="1618659"/>
    <lineage>
        <taxon>Bacteria</taxon>
        <taxon>Candidatus Giovannoniibacteriota</taxon>
    </lineage>
</organism>
<dbReference type="Pfam" id="PF04307">
    <property type="entry name" value="YdjM"/>
    <property type="match status" value="1"/>
</dbReference>
<evidence type="ECO:0000256" key="1">
    <source>
        <dbReference type="SAM" id="Phobius"/>
    </source>
</evidence>
<evidence type="ECO:0000313" key="3">
    <source>
        <dbReference type="Proteomes" id="UP000034036"/>
    </source>
</evidence>
<keyword evidence="1" id="KW-0472">Membrane</keyword>
<sequence length="186" mass="22108">MFLDIGVGILSSIFISWFFNLPLTFLLIIGGIVFALLMDVDFLFYVFQGKEVYRHRDLFHYPLIYLPLGTVLLYFFVGISWAALFFLASLSHFLHDSIGLGFGVQWLWPFSRDRYTFFYLFQPHSRAQLPFKFIYIWRAGQFDEINKKLGDPDWFKNIYLNWHPFAVIEYLVFIISIVALYFYVGK</sequence>
<feature type="transmembrane region" description="Helical" evidence="1">
    <location>
        <begin position="12"/>
        <end position="38"/>
    </location>
</feature>
<dbReference type="EMBL" id="LCDF01000016">
    <property type="protein sequence ID" value="KKS47396.1"/>
    <property type="molecule type" value="Genomic_DNA"/>
</dbReference>
<gene>
    <name evidence="2" type="ORF">UV11_C0016G0011</name>
</gene>
<dbReference type="Proteomes" id="UP000034036">
    <property type="component" value="Unassembled WGS sequence"/>
</dbReference>
<keyword evidence="1" id="KW-1133">Transmembrane helix</keyword>
<feature type="transmembrane region" description="Helical" evidence="1">
    <location>
        <begin position="58"/>
        <end position="77"/>
    </location>
</feature>
<evidence type="ECO:0008006" key="4">
    <source>
        <dbReference type="Google" id="ProtNLM"/>
    </source>
</evidence>
<reference evidence="2 3" key="1">
    <citation type="journal article" date="2015" name="Nature">
        <title>rRNA introns, odd ribosomes, and small enigmatic genomes across a large radiation of phyla.</title>
        <authorList>
            <person name="Brown C.T."/>
            <person name="Hug L.A."/>
            <person name="Thomas B.C."/>
            <person name="Sharon I."/>
            <person name="Castelle C.J."/>
            <person name="Singh A."/>
            <person name="Wilkins M.J."/>
            <person name="Williams K.H."/>
            <person name="Banfield J.F."/>
        </authorList>
    </citation>
    <scope>NUCLEOTIDE SEQUENCE [LARGE SCALE GENOMIC DNA]</scope>
</reference>
<keyword evidence="1" id="KW-0812">Transmembrane</keyword>
<dbReference type="InterPro" id="IPR007404">
    <property type="entry name" value="YdjM-like"/>
</dbReference>
<dbReference type="STRING" id="1618659.UV11_C0016G0011"/>
<comment type="caution">
    <text evidence="2">The sequence shown here is derived from an EMBL/GenBank/DDBJ whole genome shotgun (WGS) entry which is preliminary data.</text>
</comment>
<accession>A0A0G1BM93</accession>
<protein>
    <recommendedName>
        <fullName evidence="4">Membrane-bound metal-dependent hydrolase</fullName>
    </recommendedName>
</protein>
<feature type="transmembrane region" description="Helical" evidence="1">
    <location>
        <begin position="162"/>
        <end position="184"/>
    </location>
</feature>
<dbReference type="AlphaFoldDB" id="A0A0G1BM93"/>